<reference evidence="2 3" key="1">
    <citation type="journal article" date="2016" name="Mol. Biol. Evol.">
        <title>Comparative Genomics of Early-Diverging Mushroom-Forming Fungi Provides Insights into the Origins of Lignocellulose Decay Capabilities.</title>
        <authorList>
            <person name="Nagy L.G."/>
            <person name="Riley R."/>
            <person name="Tritt A."/>
            <person name="Adam C."/>
            <person name="Daum C."/>
            <person name="Floudas D."/>
            <person name="Sun H."/>
            <person name="Yadav J.S."/>
            <person name="Pangilinan J."/>
            <person name="Larsson K.H."/>
            <person name="Matsuura K."/>
            <person name="Barry K."/>
            <person name="Labutti K."/>
            <person name="Kuo R."/>
            <person name="Ohm R.A."/>
            <person name="Bhattacharya S.S."/>
            <person name="Shirouzu T."/>
            <person name="Yoshinaga Y."/>
            <person name="Martin F.M."/>
            <person name="Grigoriev I.V."/>
            <person name="Hibbett D.S."/>
        </authorList>
    </citation>
    <scope>NUCLEOTIDE SEQUENCE [LARGE SCALE GENOMIC DNA]</scope>
    <source>
        <strain evidence="2 3">HHB12029</strain>
    </source>
</reference>
<evidence type="ECO:0008006" key="4">
    <source>
        <dbReference type="Google" id="ProtNLM"/>
    </source>
</evidence>
<evidence type="ECO:0000313" key="2">
    <source>
        <dbReference type="EMBL" id="KZW01276.1"/>
    </source>
</evidence>
<gene>
    <name evidence="2" type="ORF">EXIGLDRAFT_791707</name>
</gene>
<evidence type="ECO:0000313" key="3">
    <source>
        <dbReference type="Proteomes" id="UP000077266"/>
    </source>
</evidence>
<accession>A0A165NVB1</accession>
<proteinExistence type="predicted"/>
<dbReference type="InParanoid" id="A0A165NVB1"/>
<name>A0A165NVB1_EXIGL</name>
<organism evidence="2 3">
    <name type="scientific">Exidia glandulosa HHB12029</name>
    <dbReference type="NCBI Taxonomy" id="1314781"/>
    <lineage>
        <taxon>Eukaryota</taxon>
        <taxon>Fungi</taxon>
        <taxon>Dikarya</taxon>
        <taxon>Basidiomycota</taxon>
        <taxon>Agaricomycotina</taxon>
        <taxon>Agaricomycetes</taxon>
        <taxon>Auriculariales</taxon>
        <taxon>Exidiaceae</taxon>
        <taxon>Exidia</taxon>
    </lineage>
</organism>
<keyword evidence="3" id="KW-1185">Reference proteome</keyword>
<dbReference type="OrthoDB" id="5346979at2759"/>
<dbReference type="AlphaFoldDB" id="A0A165NVB1"/>
<sequence>MADRPEDPEPPRQLPKVVLGLAVVRCSWNAFSVCTWLTCDLQVAVVGPLFLLRRLHARSTRLELEVPPPPVRRGVGRVSVTSAPVQTSPSSSGGGSFGFAGEDDEDWGVRPPPQQGGEEGSQLDNALFAFKAIGIATGIVCASGAGLFFGAKTLLGVRDTEEFAHKMRSMLPRAMPTLNERMDTSLKTDASTPVQDTTDTEWTWAGAQSRLAEAYDEGGASRWTEQLAREAEAEARLELAKRERRAQQLSKQTRIEGSPP</sequence>
<dbReference type="Proteomes" id="UP000077266">
    <property type="component" value="Unassembled WGS sequence"/>
</dbReference>
<feature type="region of interest" description="Disordered" evidence="1">
    <location>
        <begin position="75"/>
        <end position="121"/>
    </location>
</feature>
<protein>
    <recommendedName>
        <fullName evidence="4">Transmembrane protein 242</fullName>
    </recommendedName>
</protein>
<evidence type="ECO:0000256" key="1">
    <source>
        <dbReference type="SAM" id="MobiDB-lite"/>
    </source>
</evidence>
<dbReference type="EMBL" id="KV425895">
    <property type="protein sequence ID" value="KZW01276.1"/>
    <property type="molecule type" value="Genomic_DNA"/>
</dbReference>